<feature type="compositionally biased region" description="Polar residues" evidence="1">
    <location>
        <begin position="358"/>
        <end position="369"/>
    </location>
</feature>
<feature type="compositionally biased region" description="Basic and acidic residues" evidence="1">
    <location>
        <begin position="80"/>
        <end position="92"/>
    </location>
</feature>
<feature type="compositionally biased region" description="Basic and acidic residues" evidence="1">
    <location>
        <begin position="252"/>
        <end position="261"/>
    </location>
</feature>
<feature type="region of interest" description="Disordered" evidence="1">
    <location>
        <begin position="251"/>
        <end position="340"/>
    </location>
</feature>
<organism evidence="2 3">
    <name type="scientific">Stigmatella aurantiaca (strain DW4/3-1)</name>
    <dbReference type="NCBI Taxonomy" id="378806"/>
    <lineage>
        <taxon>Bacteria</taxon>
        <taxon>Pseudomonadati</taxon>
        <taxon>Myxococcota</taxon>
        <taxon>Myxococcia</taxon>
        <taxon>Myxococcales</taxon>
        <taxon>Cystobacterineae</taxon>
        <taxon>Archangiaceae</taxon>
        <taxon>Stigmatella</taxon>
    </lineage>
</organism>
<dbReference type="Proteomes" id="UP000032702">
    <property type="component" value="Unassembled WGS sequence"/>
</dbReference>
<gene>
    <name evidence="2" type="ORF">STIAU_3999</name>
</gene>
<comment type="caution">
    <text evidence="2">The sequence shown here is derived from an EMBL/GenBank/DDBJ whole genome shotgun (WGS) entry which is preliminary data.</text>
</comment>
<sequence length="640" mass="71443">MPALPGHPPGQRIHRHQQHHRQRWQPPPPGERPRHPPARRHAGHGQGSQEHRPQPQVAESLSLPGPRGQLRHHPGPAHGVDQRHQVRREIAKPFRSQPRPSEVAKEQEEEAIQQGDASHRGQGAPPAEPPGSCHPHRQRRRQRQEHRNPIGMHPRGHTVEECRQRQASPRGALVRNVSQVEPEHRQQQPVRAQGRVAEAGRQDWGQGQQHAPQHPGHRARRCHRHQPGAEVTHQRIAQRQPRAGVLEIYRQPPREGLEPHRHPGNAVRERHPRSIGVEEVGHVAQGQPPRGLAQKEPAKEVHGPVALRQPVNARGRQHRPTAQPQEPPQPAQGGEPPGQAVEQHGAFVTAYGLREHGTSSNTRAQSPRSGQIEKQRLDGLGGGEHQPGLLGHRHPIARAHRHAVERPLPTRHLQPRVPARGQRVLGLLPLTQQGAVQPQVLVHLQRAVLPLRGHHQPEPPLALLLREGLLLVARRQPRALGENPDLQQVQFLSRRVLLAVPHARARRHPLHLPRAQDAHRAHAVPVLDGAREHIGDDLHVLVGVGAKASAGRHAVLVDDAQRAEVHVRRVVVTRERERMVGIQPAMVRMATLIRRSNGQHGGLLFPNLICEPSWGRVPSSTRSLGWEGRFHGWNNRRGGP</sequence>
<feature type="compositionally biased region" description="Basic residues" evidence="1">
    <location>
        <begin position="134"/>
        <end position="144"/>
    </location>
</feature>
<feature type="region of interest" description="Disordered" evidence="1">
    <location>
        <begin position="356"/>
        <end position="388"/>
    </location>
</feature>
<feature type="compositionally biased region" description="Low complexity" evidence="1">
    <location>
        <begin position="205"/>
        <end position="214"/>
    </location>
</feature>
<proteinExistence type="predicted"/>
<evidence type="ECO:0000313" key="2">
    <source>
        <dbReference type="EMBL" id="EAU65345.1"/>
    </source>
</evidence>
<feature type="region of interest" description="Disordered" evidence="1">
    <location>
        <begin position="1"/>
        <end position="235"/>
    </location>
</feature>
<evidence type="ECO:0000256" key="1">
    <source>
        <dbReference type="SAM" id="MobiDB-lite"/>
    </source>
</evidence>
<evidence type="ECO:0000313" key="3">
    <source>
        <dbReference type="Proteomes" id="UP000032702"/>
    </source>
</evidence>
<protein>
    <submittedName>
        <fullName evidence="2">Uncharacterized protein</fullName>
    </submittedName>
</protein>
<accession>Q08XX9</accession>
<feature type="compositionally biased region" description="Low complexity" evidence="1">
    <location>
        <begin position="331"/>
        <end position="340"/>
    </location>
</feature>
<feature type="compositionally biased region" description="Basic residues" evidence="1">
    <location>
        <begin position="215"/>
        <end position="226"/>
    </location>
</feature>
<dbReference type="EMBL" id="AAMD01000085">
    <property type="protein sequence ID" value="EAU65345.1"/>
    <property type="molecule type" value="Genomic_DNA"/>
</dbReference>
<dbReference type="AlphaFoldDB" id="Q08XX9"/>
<name>Q08XX9_STIAD</name>
<reference evidence="2 3" key="1">
    <citation type="submission" date="2006-04" db="EMBL/GenBank/DDBJ databases">
        <authorList>
            <person name="Nierman W.C."/>
        </authorList>
    </citation>
    <scope>NUCLEOTIDE SEQUENCE [LARGE SCALE GENOMIC DNA]</scope>
    <source>
        <strain evidence="2 3">DW4/3-1</strain>
    </source>
</reference>
<feature type="compositionally biased region" description="Basic residues" evidence="1">
    <location>
        <begin position="12"/>
        <end position="23"/>
    </location>
</feature>